<comment type="caution">
    <text evidence="1">The sequence shown here is derived from an EMBL/GenBank/DDBJ whole genome shotgun (WGS) entry which is preliminary data.</text>
</comment>
<accession>A0A8J8NY05</accession>
<dbReference type="EMBL" id="RRYP01005222">
    <property type="protein sequence ID" value="TNV82224.1"/>
    <property type="molecule type" value="Genomic_DNA"/>
</dbReference>
<dbReference type="SUPFAM" id="SSF52047">
    <property type="entry name" value="RNI-like"/>
    <property type="match status" value="1"/>
</dbReference>
<sequence length="227" mass="25864">MKSLRSIKLVKDSYINVPLYKGFLQMSKHTLKTLNISEFYGRMTVKNTKASGIRILKEDTFLEELEGSQILEELSIRGQKFPLSELEVEALPTFTNLRELTVEYFDQDAMQLMLEDQLCKGLSNLQSLELTLSLPDPVKALGGSHNCLKKIIYRHLANKTKVKKLSKSQTMEIVKEKIIGIKFYAPFSKPIELVDLSLKAIFIDLSDEVAKILENIKVEAYSIVFSK</sequence>
<name>A0A8J8NY05_HALGN</name>
<evidence type="ECO:0000313" key="1">
    <source>
        <dbReference type="EMBL" id="TNV82224.1"/>
    </source>
</evidence>
<protein>
    <submittedName>
        <fullName evidence="1">Uncharacterized protein</fullName>
    </submittedName>
</protein>
<reference evidence="1" key="1">
    <citation type="submission" date="2019-06" db="EMBL/GenBank/DDBJ databases">
        <authorList>
            <person name="Zheng W."/>
        </authorList>
    </citation>
    <scope>NUCLEOTIDE SEQUENCE</scope>
    <source>
        <strain evidence="1">QDHG01</strain>
    </source>
</reference>
<gene>
    <name evidence="1" type="ORF">FGO68_gene3617</name>
</gene>
<proteinExistence type="predicted"/>
<dbReference type="Proteomes" id="UP000785679">
    <property type="component" value="Unassembled WGS sequence"/>
</dbReference>
<evidence type="ECO:0000313" key="2">
    <source>
        <dbReference type="Proteomes" id="UP000785679"/>
    </source>
</evidence>
<dbReference type="AlphaFoldDB" id="A0A8J8NY05"/>
<keyword evidence="2" id="KW-1185">Reference proteome</keyword>
<organism evidence="1 2">
    <name type="scientific">Halteria grandinella</name>
    <dbReference type="NCBI Taxonomy" id="5974"/>
    <lineage>
        <taxon>Eukaryota</taxon>
        <taxon>Sar</taxon>
        <taxon>Alveolata</taxon>
        <taxon>Ciliophora</taxon>
        <taxon>Intramacronucleata</taxon>
        <taxon>Spirotrichea</taxon>
        <taxon>Stichotrichia</taxon>
        <taxon>Sporadotrichida</taxon>
        <taxon>Halteriidae</taxon>
        <taxon>Halteria</taxon>
    </lineage>
</organism>